<evidence type="ECO:0000313" key="1">
    <source>
        <dbReference type="EMBL" id="MCC2190879.1"/>
    </source>
</evidence>
<dbReference type="Proteomes" id="UP001197875">
    <property type="component" value="Unassembled WGS sequence"/>
</dbReference>
<proteinExistence type="predicted"/>
<organism evidence="1 2">
    <name type="scientific">Fusicatenibacter faecihominis</name>
    <dbReference type="NCBI Taxonomy" id="2881276"/>
    <lineage>
        <taxon>Bacteria</taxon>
        <taxon>Bacillati</taxon>
        <taxon>Bacillota</taxon>
        <taxon>Clostridia</taxon>
        <taxon>Lachnospirales</taxon>
        <taxon>Lachnospiraceae</taxon>
        <taxon>Fusicatenibacter</taxon>
    </lineage>
</organism>
<keyword evidence="2" id="KW-1185">Reference proteome</keyword>
<comment type="caution">
    <text evidence="1">The sequence shown here is derived from an EMBL/GenBank/DDBJ whole genome shotgun (WGS) entry which is preliminary data.</text>
</comment>
<name>A0AAE3DUP7_9FIRM</name>
<accession>A0AAE3DUP7</accession>
<dbReference type="RefSeq" id="WP_178044722.1">
    <property type="nucleotide sequence ID" value="NZ_JAJEPR010000031.1"/>
</dbReference>
<protein>
    <submittedName>
        <fullName evidence="1">Uncharacterized protein</fullName>
    </submittedName>
</protein>
<sequence>MKKEKLIAFTAILLFILVINISAEENNTDPFELCFSDWVQTDGTYQYGTLAWGSSEEEVEKYLDVTLEQPEDLPQIEGSEIYKADKAYSWKDYQAQLECDFYEEDGLYNMQFNFETLPLEEGTALWKQLNESFEELLGEPTYVTEDVQITDDSMMNQRTWFQERDDWRNMIMLGHIINGNTSQLAAAVVRMKPVENREKEIDVSSFVQTEDFTYQGLPWNLSKEEAEEFLGETLDFESEDKELGRVIYRAAEKVTYGTEEGTVFLEFADDASGLSGLDTVRIEFTGENLNDFKDVVLDQFRENLGIEYRLLSYPSATLDGGLYTWFWTRENEESQTESLLQIWANVKKTEVCDKVSMVVNTQPCEKYITSVIY</sequence>
<reference evidence="1 2" key="1">
    <citation type="submission" date="2021-10" db="EMBL/GenBank/DDBJ databases">
        <title>Anaerobic single-cell dispensing facilitates the cultivation of human gut bacteria.</title>
        <authorList>
            <person name="Afrizal A."/>
        </authorList>
    </citation>
    <scope>NUCLEOTIDE SEQUENCE [LARGE SCALE GENOMIC DNA]</scope>
    <source>
        <strain evidence="1 2">CLA-AA-H277</strain>
    </source>
</reference>
<dbReference type="AlphaFoldDB" id="A0AAE3DUP7"/>
<gene>
    <name evidence="1" type="ORF">LKD71_13900</name>
</gene>
<evidence type="ECO:0000313" key="2">
    <source>
        <dbReference type="Proteomes" id="UP001197875"/>
    </source>
</evidence>
<dbReference type="EMBL" id="JAJEPR010000031">
    <property type="protein sequence ID" value="MCC2190879.1"/>
    <property type="molecule type" value="Genomic_DNA"/>
</dbReference>